<dbReference type="CDD" id="cd13132">
    <property type="entry name" value="MATE_eukaryotic"/>
    <property type="match status" value="1"/>
</dbReference>
<accession>J3NB05</accession>
<evidence type="ECO:0000256" key="3">
    <source>
        <dbReference type="ARBA" id="ARBA00022692"/>
    </source>
</evidence>
<evidence type="ECO:0000313" key="9">
    <source>
        <dbReference type="Proteomes" id="UP000006038"/>
    </source>
</evidence>
<dbReference type="PANTHER" id="PTHR11206">
    <property type="entry name" value="MULTIDRUG RESISTANCE PROTEIN"/>
    <property type="match status" value="1"/>
</dbReference>
<evidence type="ECO:0000256" key="5">
    <source>
        <dbReference type="ARBA" id="ARBA00023136"/>
    </source>
</evidence>
<feature type="transmembrane region" description="Helical" evidence="6">
    <location>
        <begin position="77"/>
        <end position="105"/>
    </location>
</feature>
<dbReference type="EnsemblPlants" id="OB12G11630.1">
    <property type="protein sequence ID" value="OB12G11630.1"/>
    <property type="gene ID" value="OB12G11630"/>
</dbReference>
<dbReference type="InterPro" id="IPR045069">
    <property type="entry name" value="MATE_euk"/>
</dbReference>
<dbReference type="Pfam" id="PF01554">
    <property type="entry name" value="MatE"/>
    <property type="match status" value="2"/>
</dbReference>
<dbReference type="GO" id="GO:1990961">
    <property type="term" value="P:xenobiotic detoxification by transmembrane export across the plasma membrane"/>
    <property type="evidence" value="ECO:0007669"/>
    <property type="project" value="InterPro"/>
</dbReference>
<keyword evidence="5 6" id="KW-0472">Membrane</keyword>
<evidence type="ECO:0000256" key="6">
    <source>
        <dbReference type="RuleBase" id="RU004914"/>
    </source>
</evidence>
<comment type="subcellular location">
    <subcellularLocation>
        <location evidence="1">Membrane</location>
        <topology evidence="1">Multi-pass membrane protein</topology>
    </subcellularLocation>
</comment>
<dbReference type="Gramene" id="OB12G11630.1">
    <property type="protein sequence ID" value="OB12G11630.1"/>
    <property type="gene ID" value="OB12G11630"/>
</dbReference>
<keyword evidence="3 6" id="KW-0812">Transmembrane</keyword>
<organism evidence="8">
    <name type="scientific">Oryza brachyantha</name>
    <name type="common">malo sina</name>
    <dbReference type="NCBI Taxonomy" id="4533"/>
    <lineage>
        <taxon>Eukaryota</taxon>
        <taxon>Viridiplantae</taxon>
        <taxon>Streptophyta</taxon>
        <taxon>Embryophyta</taxon>
        <taxon>Tracheophyta</taxon>
        <taxon>Spermatophyta</taxon>
        <taxon>Magnoliopsida</taxon>
        <taxon>Liliopsida</taxon>
        <taxon>Poales</taxon>
        <taxon>Poaceae</taxon>
        <taxon>BOP clade</taxon>
        <taxon>Oryzoideae</taxon>
        <taxon>Oryzeae</taxon>
        <taxon>Oryzinae</taxon>
        <taxon>Oryza</taxon>
    </lineage>
</organism>
<gene>
    <name evidence="8" type="primary">LOC102713780</name>
</gene>
<proteinExistence type="inferred from homology"/>
<comment type="similarity">
    <text evidence="2 6">Belongs to the multi antimicrobial extrusion (MATE) (TC 2.A.66.1) family.</text>
</comment>
<dbReference type="OrthoDB" id="2126698at2759"/>
<feature type="transmembrane region" description="Helical" evidence="6">
    <location>
        <begin position="192"/>
        <end position="211"/>
    </location>
</feature>
<feature type="transmembrane region" description="Helical" evidence="6">
    <location>
        <begin position="385"/>
        <end position="407"/>
    </location>
</feature>
<dbReference type="GO" id="GO:0042910">
    <property type="term" value="F:xenobiotic transmembrane transporter activity"/>
    <property type="evidence" value="ECO:0007669"/>
    <property type="project" value="InterPro"/>
</dbReference>
<dbReference type="AlphaFoldDB" id="J3NB05"/>
<dbReference type="HOGENOM" id="CLU_012893_1_4_1"/>
<dbReference type="KEGG" id="obr:102713780"/>
<evidence type="ECO:0000256" key="4">
    <source>
        <dbReference type="ARBA" id="ARBA00022989"/>
    </source>
</evidence>
<feature type="transmembrane region" description="Helical" evidence="6">
    <location>
        <begin position="231"/>
        <end position="257"/>
    </location>
</feature>
<feature type="transmembrane region" description="Helical" evidence="6">
    <location>
        <begin position="414"/>
        <end position="438"/>
    </location>
</feature>
<evidence type="ECO:0000256" key="2">
    <source>
        <dbReference type="ARBA" id="ARBA00010199"/>
    </source>
</evidence>
<dbReference type="GeneID" id="102713780"/>
<feature type="transmembrane region" description="Helical" evidence="6">
    <location>
        <begin position="44"/>
        <end position="65"/>
    </location>
</feature>
<feature type="transmembrane region" description="Helical" evidence="6">
    <location>
        <begin position="444"/>
        <end position="465"/>
    </location>
</feature>
<dbReference type="GO" id="GO:0015297">
    <property type="term" value="F:antiporter activity"/>
    <property type="evidence" value="ECO:0007669"/>
    <property type="project" value="InterPro"/>
</dbReference>
<feature type="transmembrane region" description="Helical" evidence="6">
    <location>
        <begin position="341"/>
        <end position="365"/>
    </location>
</feature>
<dbReference type="NCBIfam" id="TIGR00797">
    <property type="entry name" value="matE"/>
    <property type="match status" value="1"/>
</dbReference>
<dbReference type="InterPro" id="IPR002528">
    <property type="entry name" value="MATE_fam"/>
</dbReference>
<evidence type="ECO:0000256" key="7">
    <source>
        <dbReference type="SAM" id="MobiDB-lite"/>
    </source>
</evidence>
<evidence type="ECO:0000256" key="1">
    <source>
        <dbReference type="ARBA" id="ARBA00004141"/>
    </source>
</evidence>
<dbReference type="Proteomes" id="UP000006038">
    <property type="component" value="Chromosome 12"/>
</dbReference>
<dbReference type="OMA" id="CTICIMP"/>
<dbReference type="eggNOG" id="KOG1347">
    <property type="taxonomic scope" value="Eukaryota"/>
</dbReference>
<feature type="transmembrane region" description="Helical" evidence="6">
    <location>
        <begin position="126"/>
        <end position="150"/>
    </location>
</feature>
<feature type="transmembrane region" description="Helical" evidence="6">
    <location>
        <begin position="311"/>
        <end position="329"/>
    </location>
</feature>
<name>J3NB05_ORYBR</name>
<feature type="region of interest" description="Disordered" evidence="7">
    <location>
        <begin position="1"/>
        <end position="21"/>
    </location>
</feature>
<dbReference type="RefSeq" id="XP_006663775.2">
    <property type="nucleotide sequence ID" value="XM_006663712.3"/>
</dbReference>
<reference evidence="8" key="1">
    <citation type="journal article" date="2013" name="Nat. Commun.">
        <title>Whole-genome sequencing of Oryza brachyantha reveals mechanisms underlying Oryza genome evolution.</title>
        <authorList>
            <person name="Chen J."/>
            <person name="Huang Q."/>
            <person name="Gao D."/>
            <person name="Wang J."/>
            <person name="Lang Y."/>
            <person name="Liu T."/>
            <person name="Li B."/>
            <person name="Bai Z."/>
            <person name="Luis Goicoechea J."/>
            <person name="Liang C."/>
            <person name="Chen C."/>
            <person name="Zhang W."/>
            <person name="Sun S."/>
            <person name="Liao Y."/>
            <person name="Zhang X."/>
            <person name="Yang L."/>
            <person name="Song C."/>
            <person name="Wang M."/>
            <person name="Shi J."/>
            <person name="Liu G."/>
            <person name="Liu J."/>
            <person name="Zhou H."/>
            <person name="Zhou W."/>
            <person name="Yu Q."/>
            <person name="An N."/>
            <person name="Chen Y."/>
            <person name="Cai Q."/>
            <person name="Wang B."/>
            <person name="Liu B."/>
            <person name="Min J."/>
            <person name="Huang Y."/>
            <person name="Wu H."/>
            <person name="Li Z."/>
            <person name="Zhang Y."/>
            <person name="Yin Y."/>
            <person name="Song W."/>
            <person name="Jiang J."/>
            <person name="Jackson S.A."/>
            <person name="Wing R.A."/>
            <person name="Wang J."/>
            <person name="Chen M."/>
        </authorList>
    </citation>
    <scope>NUCLEOTIDE SEQUENCE [LARGE SCALE GENOMIC DNA]</scope>
    <source>
        <strain evidence="8">cv. IRGC 101232</strain>
    </source>
</reference>
<feature type="transmembrane region" description="Helical" evidence="6">
    <location>
        <begin position="269"/>
        <end position="291"/>
    </location>
</feature>
<protein>
    <recommendedName>
        <fullName evidence="6">Protein DETOXIFICATION</fullName>
    </recommendedName>
    <alternativeName>
        <fullName evidence="6">Multidrug and toxic compound extrusion protein</fullName>
    </alternativeName>
</protein>
<sequence>MERPAGGGSGDDDKTVPLLANKQDEEDVRSVGVGRRVVEENKKLWVVAAPSICARFSTFGVTVISQAFVGHISPTDLAAYALVSTLLMRFSTGILLGMASALETLCGQSYGAKQYHMLGIYLQRSWIILFGCAVVLLPIYLFTTPLLIALGQDPEISAVAGIISRWYIPIMFSYVWAFTLQMYLQAQSKNMIVTYLAFLNLGLHLFLSWLLTIKFHLGLTGVMGSMVIAYWIPVFGQLTFVFFGGCPLTWTGFSYAAFTDLSDIVKLSLSSGVMLCLELWYNTILVLLTGYMKNAEVALDALSICLNINGWEMMISLGFLAATGVRVANELGAGSARRAKFAIFNVVTISFCIGFVLFVLFLFFRGSLAYIFTESRAVADAVADLSPLLAFSILLNSIQPVLSGVAIGSGWQSVVAYVNVTSYYLIGIPLGMILGYVIGFQVKGIWIGMLLGTLVQTLVLLFMTLRTDWQKQVQIARERVNRWYMEENGRSQNSRGNP</sequence>
<evidence type="ECO:0000313" key="8">
    <source>
        <dbReference type="EnsemblPlants" id="OB12G11630.1"/>
    </source>
</evidence>
<dbReference type="GO" id="GO:0016020">
    <property type="term" value="C:membrane"/>
    <property type="evidence" value="ECO:0007669"/>
    <property type="project" value="UniProtKB-SubCell"/>
</dbReference>
<keyword evidence="9" id="KW-1185">Reference proteome</keyword>
<reference evidence="8" key="2">
    <citation type="submission" date="2013-04" db="UniProtKB">
        <authorList>
            <consortium name="EnsemblPlants"/>
        </authorList>
    </citation>
    <scope>IDENTIFICATION</scope>
</reference>
<feature type="transmembrane region" description="Helical" evidence="6">
    <location>
        <begin position="156"/>
        <end position="180"/>
    </location>
</feature>
<keyword evidence="4 6" id="KW-1133">Transmembrane helix</keyword>